<dbReference type="Gene3D" id="3.30.390.30">
    <property type="match status" value="1"/>
</dbReference>
<gene>
    <name evidence="19" type="ORF">AVDCRST_MAG40-816</name>
</gene>
<dbReference type="InterPro" id="IPR050151">
    <property type="entry name" value="Class-I_Pyr_Nuc-Dis_Oxidored"/>
</dbReference>
<reference evidence="19" key="1">
    <citation type="submission" date="2020-02" db="EMBL/GenBank/DDBJ databases">
        <authorList>
            <person name="Meier V. D."/>
        </authorList>
    </citation>
    <scope>NUCLEOTIDE SEQUENCE</scope>
    <source>
        <strain evidence="19">AVDCRST_MAG40</strain>
    </source>
</reference>
<dbReference type="Gene3D" id="3.50.50.60">
    <property type="entry name" value="FAD/NAD(P)-binding domain"/>
    <property type="match status" value="2"/>
</dbReference>
<feature type="binding site" evidence="14">
    <location>
        <position position="205"/>
    </location>
    <ligand>
        <name>NAD(+)</name>
        <dbReference type="ChEBI" id="CHEBI:57540"/>
    </ligand>
</feature>
<evidence type="ECO:0000313" key="19">
    <source>
        <dbReference type="EMBL" id="CAA9308264.1"/>
    </source>
</evidence>
<evidence type="ECO:0000256" key="9">
    <source>
        <dbReference type="ARBA" id="ARBA00023027"/>
    </source>
</evidence>
<feature type="binding site" evidence="14">
    <location>
        <begin position="319"/>
        <end position="322"/>
    </location>
    <ligand>
        <name>FAD</name>
        <dbReference type="ChEBI" id="CHEBI:57692"/>
    </ligand>
</feature>
<dbReference type="PIRSF" id="PIRSF000350">
    <property type="entry name" value="Mercury_reductase_MerA"/>
    <property type="match status" value="1"/>
</dbReference>
<evidence type="ECO:0000256" key="12">
    <source>
        <dbReference type="ARBA" id="ARBA00049187"/>
    </source>
</evidence>
<feature type="domain" description="Pyridine nucleotide-disulphide oxidoreductase dimerisation" evidence="17">
    <location>
        <begin position="348"/>
        <end position="457"/>
    </location>
</feature>
<dbReference type="InterPro" id="IPR023753">
    <property type="entry name" value="FAD/NAD-binding_dom"/>
</dbReference>
<dbReference type="InterPro" id="IPR016156">
    <property type="entry name" value="FAD/NAD-linked_Rdtase_dimer_sf"/>
</dbReference>
<feature type="binding site" evidence="14">
    <location>
        <position position="50"/>
    </location>
    <ligand>
        <name>FAD</name>
        <dbReference type="ChEBI" id="CHEBI:57692"/>
    </ligand>
</feature>
<dbReference type="GO" id="GO:0004148">
    <property type="term" value="F:dihydrolipoyl dehydrogenase (NADH) activity"/>
    <property type="evidence" value="ECO:0007669"/>
    <property type="project" value="UniProtKB-EC"/>
</dbReference>
<feature type="binding site" evidence="14">
    <location>
        <begin position="143"/>
        <end position="145"/>
    </location>
    <ligand>
        <name>FAD</name>
        <dbReference type="ChEBI" id="CHEBI:57692"/>
    </ligand>
</feature>
<organism evidence="19">
    <name type="scientific">uncultured Gemmatimonadaceae bacterium</name>
    <dbReference type="NCBI Taxonomy" id="246130"/>
    <lineage>
        <taxon>Bacteria</taxon>
        <taxon>Pseudomonadati</taxon>
        <taxon>Gemmatimonadota</taxon>
        <taxon>Gemmatimonadia</taxon>
        <taxon>Gemmatimonadales</taxon>
        <taxon>Gemmatimonadaceae</taxon>
        <taxon>environmental samples</taxon>
    </lineage>
</organism>
<dbReference type="GO" id="GO:0005737">
    <property type="term" value="C:cytoplasm"/>
    <property type="evidence" value="ECO:0007669"/>
    <property type="project" value="UniProtKB-SubCell"/>
</dbReference>
<feature type="binding site" evidence="14">
    <location>
        <position position="313"/>
    </location>
    <ligand>
        <name>FAD</name>
        <dbReference type="ChEBI" id="CHEBI:57692"/>
    </ligand>
</feature>
<dbReference type="AlphaFoldDB" id="A0A6J4KK10"/>
<evidence type="ECO:0000256" key="3">
    <source>
        <dbReference type="ARBA" id="ARBA00012608"/>
    </source>
</evidence>
<evidence type="ECO:0000256" key="13">
    <source>
        <dbReference type="PIRSR" id="PIRSR000350-2"/>
    </source>
</evidence>
<evidence type="ECO:0000256" key="10">
    <source>
        <dbReference type="ARBA" id="ARBA00023157"/>
    </source>
</evidence>
<dbReference type="InterPro" id="IPR012999">
    <property type="entry name" value="Pyr_OxRdtase_I_AS"/>
</dbReference>
<evidence type="ECO:0000256" key="15">
    <source>
        <dbReference type="PIRSR" id="PIRSR000350-4"/>
    </source>
</evidence>
<keyword evidence="7 14" id="KW-0274">FAD</keyword>
<keyword evidence="5" id="KW-0963">Cytoplasm</keyword>
<keyword evidence="6 16" id="KW-0285">Flavoprotein</keyword>
<protein>
    <recommendedName>
        <fullName evidence="4 16">Dihydrolipoyl dehydrogenase</fullName>
        <ecNumber evidence="3 16">1.8.1.4</ecNumber>
    </recommendedName>
</protein>
<dbReference type="PRINTS" id="PR00411">
    <property type="entry name" value="PNDRDTASEI"/>
</dbReference>
<evidence type="ECO:0000256" key="1">
    <source>
        <dbReference type="ARBA" id="ARBA00004496"/>
    </source>
</evidence>
<accession>A0A6J4KK10</accession>
<feature type="binding site" evidence="14">
    <location>
        <position position="272"/>
    </location>
    <ligand>
        <name>NAD(+)</name>
        <dbReference type="ChEBI" id="CHEBI:57540"/>
    </ligand>
</feature>
<feature type="disulfide bond" description="Redox-active" evidence="15">
    <location>
        <begin position="41"/>
        <end position="46"/>
    </location>
</feature>
<feature type="binding site" evidence="14">
    <location>
        <begin position="182"/>
        <end position="189"/>
    </location>
    <ligand>
        <name>NAD(+)</name>
        <dbReference type="ChEBI" id="CHEBI:57540"/>
    </ligand>
</feature>
<dbReference type="PANTHER" id="PTHR22912:SF217">
    <property type="entry name" value="DIHYDROLIPOYL DEHYDROGENASE"/>
    <property type="match status" value="1"/>
</dbReference>
<evidence type="ECO:0000256" key="14">
    <source>
        <dbReference type="PIRSR" id="PIRSR000350-3"/>
    </source>
</evidence>
<keyword evidence="14" id="KW-0547">Nucleotide-binding</keyword>
<dbReference type="InterPro" id="IPR036188">
    <property type="entry name" value="FAD/NAD-bd_sf"/>
</dbReference>
<evidence type="ECO:0000256" key="7">
    <source>
        <dbReference type="ARBA" id="ARBA00022827"/>
    </source>
</evidence>
<dbReference type="InterPro" id="IPR006258">
    <property type="entry name" value="Lipoamide_DH"/>
</dbReference>
<dbReference type="Pfam" id="PF02852">
    <property type="entry name" value="Pyr_redox_dim"/>
    <property type="match status" value="1"/>
</dbReference>
<dbReference type="SUPFAM" id="SSF55424">
    <property type="entry name" value="FAD/NAD-linked reductases, dimerisation (C-terminal) domain"/>
    <property type="match status" value="1"/>
</dbReference>
<evidence type="ECO:0000256" key="5">
    <source>
        <dbReference type="ARBA" id="ARBA00022490"/>
    </source>
</evidence>
<dbReference type="GO" id="GO:0050660">
    <property type="term" value="F:flavin adenine dinucleotide binding"/>
    <property type="evidence" value="ECO:0007669"/>
    <property type="project" value="InterPro"/>
</dbReference>
<dbReference type="EC" id="1.8.1.4" evidence="3 16"/>
<dbReference type="EMBL" id="CADCTX010000238">
    <property type="protein sequence ID" value="CAA9308264.1"/>
    <property type="molecule type" value="Genomic_DNA"/>
</dbReference>
<dbReference type="SUPFAM" id="SSF51905">
    <property type="entry name" value="FAD/NAD(P)-binding domain"/>
    <property type="match status" value="1"/>
</dbReference>
<evidence type="ECO:0000256" key="11">
    <source>
        <dbReference type="ARBA" id="ARBA00023284"/>
    </source>
</evidence>
<comment type="similarity">
    <text evidence="2 16">Belongs to the class-I pyridine nucleotide-disulfide oxidoreductase family.</text>
</comment>
<evidence type="ECO:0000259" key="17">
    <source>
        <dbReference type="Pfam" id="PF02852"/>
    </source>
</evidence>
<keyword evidence="8 16" id="KW-0560">Oxidoreductase</keyword>
<dbReference type="PROSITE" id="PS00076">
    <property type="entry name" value="PYRIDINE_REDOX_1"/>
    <property type="match status" value="1"/>
</dbReference>
<evidence type="ECO:0000256" key="2">
    <source>
        <dbReference type="ARBA" id="ARBA00007532"/>
    </source>
</evidence>
<comment type="miscellaneous">
    <text evidence="16">The active site is a redox-active disulfide bond.</text>
</comment>
<sequence length="467" mass="49479">MASYDVIIIGGGPAGYVAAIRCGQLGLSTAVVEREALGGTCVLWGCIPAKSLLESAALANRLKHAGEHGITLGEVTLDYGPAMKRSRAVSTQNSKGVEFLFKKNKVTYLKGEARVAGPKAVEVKGADGKAERHEAKRAVVIATGSRVRGLPQIGLEINRTTVLSSDEVLVLDKAPKSMAVIGAGAVGCEFSDVFNAYGTKVTLVEVAPRILPIEDADCSAEVMKSFKKRGIDVVVGAKLSNVKVGASSVTMTVETGGESRQLEVEKVLVAAGRAPNIENVGLKEAGVKLSERGFVEINERFETSVPGIYAIGDVSGGPMLAHKGSREGHVLAELIAGEHPHPVNYKNIPSCTYCHPEVASIGLTEQQAREQKLDFKVGKFPFSANGRARTAGETEGFVKIIRDTKYGEILGAHIVGHHATELIHELVVARENEYTVEEIDLAIHAHPTLSEAVAEAALDSLGKMIHA</sequence>
<evidence type="ECO:0000256" key="8">
    <source>
        <dbReference type="ARBA" id="ARBA00023002"/>
    </source>
</evidence>
<evidence type="ECO:0000256" key="6">
    <source>
        <dbReference type="ARBA" id="ARBA00022630"/>
    </source>
</evidence>
<comment type="cofactor">
    <cofactor evidence="14 16">
        <name>FAD</name>
        <dbReference type="ChEBI" id="CHEBI:57692"/>
    </cofactor>
    <text evidence="14 16">Binds 1 FAD per subunit.</text>
</comment>
<name>A0A6J4KK10_9BACT</name>
<dbReference type="NCBIfam" id="TIGR01350">
    <property type="entry name" value="lipoamide_DH"/>
    <property type="match status" value="1"/>
</dbReference>
<dbReference type="Pfam" id="PF07992">
    <property type="entry name" value="Pyr_redox_2"/>
    <property type="match status" value="1"/>
</dbReference>
<keyword evidence="10" id="KW-1015">Disulfide bond</keyword>
<proteinExistence type="inferred from homology"/>
<dbReference type="FunFam" id="3.30.390.30:FF:000001">
    <property type="entry name" value="Dihydrolipoyl dehydrogenase"/>
    <property type="match status" value="1"/>
</dbReference>
<evidence type="ECO:0000256" key="16">
    <source>
        <dbReference type="RuleBase" id="RU003692"/>
    </source>
</evidence>
<dbReference type="InterPro" id="IPR001100">
    <property type="entry name" value="Pyr_nuc-diS_OxRdtase"/>
</dbReference>
<keyword evidence="11 16" id="KW-0676">Redox-active center</keyword>
<comment type="subcellular location">
    <subcellularLocation>
        <location evidence="1">Cytoplasm</location>
    </subcellularLocation>
</comment>
<dbReference type="PRINTS" id="PR00368">
    <property type="entry name" value="FADPNR"/>
</dbReference>
<comment type="catalytic activity">
    <reaction evidence="12 16">
        <text>N(6)-[(R)-dihydrolipoyl]-L-lysyl-[protein] + NAD(+) = N(6)-[(R)-lipoyl]-L-lysyl-[protein] + NADH + H(+)</text>
        <dbReference type="Rhea" id="RHEA:15045"/>
        <dbReference type="Rhea" id="RHEA-COMP:10474"/>
        <dbReference type="Rhea" id="RHEA-COMP:10475"/>
        <dbReference type="ChEBI" id="CHEBI:15378"/>
        <dbReference type="ChEBI" id="CHEBI:57540"/>
        <dbReference type="ChEBI" id="CHEBI:57945"/>
        <dbReference type="ChEBI" id="CHEBI:83099"/>
        <dbReference type="ChEBI" id="CHEBI:83100"/>
        <dbReference type="EC" id="1.8.1.4"/>
    </reaction>
</comment>
<evidence type="ECO:0000256" key="4">
    <source>
        <dbReference type="ARBA" id="ARBA00016961"/>
    </source>
</evidence>
<evidence type="ECO:0000259" key="18">
    <source>
        <dbReference type="Pfam" id="PF07992"/>
    </source>
</evidence>
<dbReference type="InterPro" id="IPR004099">
    <property type="entry name" value="Pyr_nucl-diS_OxRdtase_dimer"/>
</dbReference>
<keyword evidence="9 14" id="KW-0520">NAD</keyword>
<dbReference type="GO" id="GO:0006103">
    <property type="term" value="P:2-oxoglutarate metabolic process"/>
    <property type="evidence" value="ECO:0007669"/>
    <property type="project" value="TreeGrafter"/>
</dbReference>
<dbReference type="PANTHER" id="PTHR22912">
    <property type="entry name" value="DISULFIDE OXIDOREDUCTASE"/>
    <property type="match status" value="1"/>
</dbReference>
<feature type="active site" description="Proton acceptor" evidence="13">
    <location>
        <position position="446"/>
    </location>
</feature>
<feature type="domain" description="FAD/NAD(P)-binding" evidence="18">
    <location>
        <begin position="4"/>
        <end position="328"/>
    </location>
</feature>